<dbReference type="EMBL" id="FNAI01000017">
    <property type="protein sequence ID" value="SDF40429.1"/>
    <property type="molecule type" value="Genomic_DNA"/>
</dbReference>
<dbReference type="InterPro" id="IPR012674">
    <property type="entry name" value="Calycin"/>
</dbReference>
<dbReference type="PIRSF" id="PIRSF036893">
    <property type="entry name" value="Lipocalin_ApoD"/>
    <property type="match status" value="1"/>
</dbReference>
<feature type="domain" description="Lipocalin/cytosolic fatty-acid binding" evidence="3">
    <location>
        <begin position="54"/>
        <end position="192"/>
    </location>
</feature>
<dbReference type="InterPro" id="IPR000566">
    <property type="entry name" value="Lipocln_cytosolic_FA-bd_dom"/>
</dbReference>
<evidence type="ECO:0000259" key="3">
    <source>
        <dbReference type="Pfam" id="PF08212"/>
    </source>
</evidence>
<reference evidence="4 5" key="1">
    <citation type="submission" date="2016-10" db="EMBL/GenBank/DDBJ databases">
        <authorList>
            <person name="de Groot N.N."/>
        </authorList>
    </citation>
    <scope>NUCLEOTIDE SEQUENCE [LARGE SCALE GENOMIC DNA]</scope>
    <source>
        <strain evidence="4 5">47C3B</strain>
    </source>
</reference>
<proteinExistence type="inferred from homology"/>
<accession>A0A1G7KUL2</accession>
<dbReference type="GO" id="GO:0006950">
    <property type="term" value="P:response to stress"/>
    <property type="evidence" value="ECO:0007669"/>
    <property type="project" value="UniProtKB-ARBA"/>
</dbReference>
<organism evidence="4 5">
    <name type="scientific">Mucilaginibacter pineti</name>
    <dbReference type="NCBI Taxonomy" id="1391627"/>
    <lineage>
        <taxon>Bacteria</taxon>
        <taxon>Pseudomonadati</taxon>
        <taxon>Bacteroidota</taxon>
        <taxon>Sphingobacteriia</taxon>
        <taxon>Sphingobacteriales</taxon>
        <taxon>Sphingobacteriaceae</taxon>
        <taxon>Mucilaginibacter</taxon>
    </lineage>
</organism>
<dbReference type="InterPro" id="IPR022271">
    <property type="entry name" value="Lipocalin_ApoD"/>
</dbReference>
<dbReference type="SUPFAM" id="SSF50814">
    <property type="entry name" value="Lipocalins"/>
    <property type="match status" value="1"/>
</dbReference>
<dbReference type="PANTHER" id="PTHR10612">
    <property type="entry name" value="APOLIPOPROTEIN D"/>
    <property type="match status" value="1"/>
</dbReference>
<keyword evidence="4" id="KW-0449">Lipoprotein</keyword>
<comment type="similarity">
    <text evidence="1 2">Belongs to the calycin superfamily. Lipocalin family.</text>
</comment>
<keyword evidence="5" id="KW-1185">Reference proteome</keyword>
<dbReference type="Gene3D" id="2.40.128.20">
    <property type="match status" value="1"/>
</dbReference>
<dbReference type="InterPro" id="IPR002446">
    <property type="entry name" value="Lipocalin_bac"/>
</dbReference>
<dbReference type="InterPro" id="IPR047202">
    <property type="entry name" value="Lipocalin_Blc-like_dom"/>
</dbReference>
<dbReference type="PROSITE" id="PS00213">
    <property type="entry name" value="LIPOCALIN"/>
    <property type="match status" value="1"/>
</dbReference>
<evidence type="ECO:0000256" key="1">
    <source>
        <dbReference type="ARBA" id="ARBA00006889"/>
    </source>
</evidence>
<evidence type="ECO:0000313" key="4">
    <source>
        <dbReference type="EMBL" id="SDF40429.1"/>
    </source>
</evidence>
<name>A0A1G7KUL2_9SPHI</name>
<evidence type="ECO:0000256" key="2">
    <source>
        <dbReference type="PIRNR" id="PIRNR036893"/>
    </source>
</evidence>
<dbReference type="PANTHER" id="PTHR10612:SF34">
    <property type="entry name" value="APOLIPOPROTEIN D"/>
    <property type="match status" value="1"/>
</dbReference>
<protein>
    <submittedName>
        <fullName evidence="4">Apolipoprotein D and lipocalin family protein</fullName>
    </submittedName>
</protein>
<dbReference type="Pfam" id="PF08212">
    <property type="entry name" value="Lipocalin_2"/>
    <property type="match status" value="1"/>
</dbReference>
<sequence>MFGLLFMCLWLKLFGQANRYGCMKKEILATSVVLGLAAFALSAHEKPLKTVNYVDLKKYLGTWFEIAAFPQSFEKGCSCTSATYGLHTDGSIIVKNRCIKDGKLKVAEGRAVVTDKGVNSKLSVQFFWPFKGKYWIIDLAKDYSYAVVGHPNRKYLWILSRRPTLDDQTYNQLVVRAANKGFDVRHLVKTEQIGDLTGL</sequence>
<dbReference type="PRINTS" id="PR01171">
    <property type="entry name" value="BCTLIPOCALIN"/>
</dbReference>
<dbReference type="Proteomes" id="UP000199072">
    <property type="component" value="Unassembled WGS sequence"/>
</dbReference>
<dbReference type="AlphaFoldDB" id="A0A1G7KUL2"/>
<gene>
    <name evidence="4" type="ORF">SAMN05216464_11776</name>
</gene>
<evidence type="ECO:0000313" key="5">
    <source>
        <dbReference type="Proteomes" id="UP000199072"/>
    </source>
</evidence>
<dbReference type="CDD" id="cd19438">
    <property type="entry name" value="lipocalin_Blc-like"/>
    <property type="match status" value="1"/>
</dbReference>
<dbReference type="InterPro" id="IPR022272">
    <property type="entry name" value="Lipocalin_CS"/>
</dbReference>